<name>A0A1L3FNI4_BRAJP</name>
<gene>
    <name evidence="1" type="ORF">BKD09_41850</name>
</gene>
<organism evidence="1 2">
    <name type="scientific">Bradyrhizobium japonicum</name>
    <dbReference type="NCBI Taxonomy" id="375"/>
    <lineage>
        <taxon>Bacteria</taxon>
        <taxon>Pseudomonadati</taxon>
        <taxon>Pseudomonadota</taxon>
        <taxon>Alphaproteobacteria</taxon>
        <taxon>Hyphomicrobiales</taxon>
        <taxon>Nitrobacteraceae</taxon>
        <taxon>Bradyrhizobium</taxon>
    </lineage>
</organism>
<dbReference type="EMBL" id="CP017637">
    <property type="protein sequence ID" value="APG14895.1"/>
    <property type="molecule type" value="Genomic_DNA"/>
</dbReference>
<protein>
    <submittedName>
        <fullName evidence="1">Uncharacterized protein</fullName>
    </submittedName>
</protein>
<proteinExistence type="predicted"/>
<dbReference type="AlphaFoldDB" id="A0A1L3FNI4"/>
<evidence type="ECO:0000313" key="1">
    <source>
        <dbReference type="EMBL" id="APG14895.1"/>
    </source>
</evidence>
<accession>A0A1L3FNI4</accession>
<evidence type="ECO:0000313" key="2">
    <source>
        <dbReference type="Proteomes" id="UP000181962"/>
    </source>
</evidence>
<sequence length="96" mass="10893">MYCRYKRRALLFAGRPHDVHARGYDLRLPGVRQSAHPRAHVRNAQNLLCNLVGDDRRKTLSWPMFGSLFGASTETRIACLGQAILSLQWQDEALTA</sequence>
<reference evidence="1 2" key="1">
    <citation type="submission" date="2016-11" db="EMBL/GenBank/DDBJ databases">
        <title>Complete Genome Sequence of Bradyrhizobium sp. strain J5, an isolated from soybean nodule in Hokkaido.</title>
        <authorList>
            <person name="Kanehara K."/>
        </authorList>
    </citation>
    <scope>NUCLEOTIDE SEQUENCE [LARGE SCALE GENOMIC DNA]</scope>
    <source>
        <strain evidence="1 2">J5</strain>
    </source>
</reference>
<dbReference type="Proteomes" id="UP000181962">
    <property type="component" value="Chromosome"/>
</dbReference>